<dbReference type="KEGG" id="halx:M0R89_16220"/>
<evidence type="ECO:0000313" key="3">
    <source>
        <dbReference type="Proteomes" id="UP000830729"/>
    </source>
</evidence>
<sequence>MNQPLSEDDEGKRVVGPDGEEIGTVEKVDAGVAHVDPKSSVSEAVKERLDWGDQGDYTFQETHVESVTADEIVLGEDGQKREAGER</sequence>
<proteinExistence type="predicted"/>
<keyword evidence="3" id="KW-1185">Reference proteome</keyword>
<dbReference type="EMBL" id="CP096659">
    <property type="protein sequence ID" value="UPV74072.1"/>
    <property type="molecule type" value="Genomic_DNA"/>
</dbReference>
<evidence type="ECO:0000313" key="2">
    <source>
        <dbReference type="EMBL" id="UPV74072.1"/>
    </source>
</evidence>
<reference evidence="2 3" key="1">
    <citation type="submission" date="2022-04" db="EMBL/GenBank/DDBJ databases">
        <title>Diverse halophilic archaea isolated from saline environments.</title>
        <authorList>
            <person name="Cui H.-L."/>
        </authorList>
    </citation>
    <scope>NUCLEOTIDE SEQUENCE [LARGE SCALE GENOMIC DNA]</scope>
    <source>
        <strain evidence="2 3">XZYJT49</strain>
    </source>
</reference>
<name>A0A8U0HSI3_9EURY</name>
<dbReference type="GeneID" id="72186777"/>
<feature type="region of interest" description="Disordered" evidence="1">
    <location>
        <begin position="1"/>
        <end position="21"/>
    </location>
</feature>
<accession>A0A8U0HSI3</accession>
<dbReference type="AlphaFoldDB" id="A0A8U0HSI3"/>
<evidence type="ECO:0000256" key="1">
    <source>
        <dbReference type="SAM" id="MobiDB-lite"/>
    </source>
</evidence>
<organism evidence="2 3">
    <name type="scientific">Halorussus limi</name>
    <dbReference type="NCBI Taxonomy" id="2938695"/>
    <lineage>
        <taxon>Archaea</taxon>
        <taxon>Methanobacteriati</taxon>
        <taxon>Methanobacteriota</taxon>
        <taxon>Stenosarchaea group</taxon>
        <taxon>Halobacteria</taxon>
        <taxon>Halobacteriales</taxon>
        <taxon>Haladaptataceae</taxon>
        <taxon>Halorussus</taxon>
    </lineage>
</organism>
<gene>
    <name evidence="2" type="ORF">M0R89_16220</name>
</gene>
<dbReference type="RefSeq" id="WP_248650120.1">
    <property type="nucleotide sequence ID" value="NZ_CP096659.1"/>
</dbReference>
<protein>
    <submittedName>
        <fullName evidence="2">PRC-barrel domain containing protein</fullName>
    </submittedName>
</protein>
<dbReference type="Proteomes" id="UP000830729">
    <property type="component" value="Chromosome"/>
</dbReference>